<dbReference type="AlphaFoldDB" id="A0AAV7SQ30"/>
<keyword evidence="2" id="KW-1185">Reference proteome</keyword>
<sequence>MAGPQSAGKDIRGEALTASLGEPGSARWCPWQSAVCGRHHPQSHRQRQVLMARCWAVTGASDPGQVHAQAGPLIASIAAYAKRHIPRFLRKNNHMHTLVTCGAK</sequence>
<name>A0AAV7SQ30_PLEWA</name>
<protein>
    <submittedName>
        <fullName evidence="1">Uncharacterized protein</fullName>
    </submittedName>
</protein>
<accession>A0AAV7SQ30</accession>
<evidence type="ECO:0000313" key="2">
    <source>
        <dbReference type="Proteomes" id="UP001066276"/>
    </source>
</evidence>
<dbReference type="EMBL" id="JANPWB010000008">
    <property type="protein sequence ID" value="KAJ1166213.1"/>
    <property type="molecule type" value="Genomic_DNA"/>
</dbReference>
<organism evidence="1 2">
    <name type="scientific">Pleurodeles waltl</name>
    <name type="common">Iberian ribbed newt</name>
    <dbReference type="NCBI Taxonomy" id="8319"/>
    <lineage>
        <taxon>Eukaryota</taxon>
        <taxon>Metazoa</taxon>
        <taxon>Chordata</taxon>
        <taxon>Craniata</taxon>
        <taxon>Vertebrata</taxon>
        <taxon>Euteleostomi</taxon>
        <taxon>Amphibia</taxon>
        <taxon>Batrachia</taxon>
        <taxon>Caudata</taxon>
        <taxon>Salamandroidea</taxon>
        <taxon>Salamandridae</taxon>
        <taxon>Pleurodelinae</taxon>
        <taxon>Pleurodeles</taxon>
    </lineage>
</organism>
<comment type="caution">
    <text evidence="1">The sequence shown here is derived from an EMBL/GenBank/DDBJ whole genome shotgun (WGS) entry which is preliminary data.</text>
</comment>
<reference evidence="1" key="1">
    <citation type="journal article" date="2022" name="bioRxiv">
        <title>Sequencing and chromosome-scale assembly of the giantPleurodeles waltlgenome.</title>
        <authorList>
            <person name="Brown T."/>
            <person name="Elewa A."/>
            <person name="Iarovenko S."/>
            <person name="Subramanian E."/>
            <person name="Araus A.J."/>
            <person name="Petzold A."/>
            <person name="Susuki M."/>
            <person name="Suzuki K.-i.T."/>
            <person name="Hayashi T."/>
            <person name="Toyoda A."/>
            <person name="Oliveira C."/>
            <person name="Osipova E."/>
            <person name="Leigh N.D."/>
            <person name="Simon A."/>
            <person name="Yun M.H."/>
        </authorList>
    </citation>
    <scope>NUCLEOTIDE SEQUENCE</scope>
    <source>
        <strain evidence="1">20211129_DDA</strain>
        <tissue evidence="1">Liver</tissue>
    </source>
</reference>
<proteinExistence type="predicted"/>
<dbReference type="Proteomes" id="UP001066276">
    <property type="component" value="Chromosome 4_2"/>
</dbReference>
<gene>
    <name evidence="1" type="ORF">NDU88_006621</name>
</gene>
<evidence type="ECO:0000313" key="1">
    <source>
        <dbReference type="EMBL" id="KAJ1166213.1"/>
    </source>
</evidence>